<dbReference type="PANTHER" id="PTHR10165">
    <property type="entry name" value="LIPID PHOSPHATE PHOSPHATASE"/>
    <property type="match status" value="1"/>
</dbReference>
<reference evidence="8" key="2">
    <citation type="journal article" date="2021" name="PeerJ">
        <title>Extensive microbial diversity within the chicken gut microbiome revealed by metagenomics and culture.</title>
        <authorList>
            <person name="Gilroy R."/>
            <person name="Ravi A."/>
            <person name="Getino M."/>
            <person name="Pursley I."/>
            <person name="Horton D.L."/>
            <person name="Alikhan N.F."/>
            <person name="Baker D."/>
            <person name="Gharbi K."/>
            <person name="Hall N."/>
            <person name="Watson M."/>
            <person name="Adriaenssens E.M."/>
            <person name="Foster-Nyarko E."/>
            <person name="Jarju S."/>
            <person name="Secka A."/>
            <person name="Antonio M."/>
            <person name="Oren A."/>
            <person name="Chaudhuri R.R."/>
            <person name="La Ragione R."/>
            <person name="Hildebrand F."/>
            <person name="Pallen M.J."/>
        </authorList>
    </citation>
    <scope>NUCLEOTIDE SEQUENCE</scope>
    <source>
        <strain evidence="8">517</strain>
    </source>
</reference>
<dbReference type="InterPro" id="IPR043216">
    <property type="entry name" value="PAP-like"/>
</dbReference>
<evidence type="ECO:0000256" key="1">
    <source>
        <dbReference type="ARBA" id="ARBA00004141"/>
    </source>
</evidence>
<dbReference type="GO" id="GO:0016020">
    <property type="term" value="C:membrane"/>
    <property type="evidence" value="ECO:0007669"/>
    <property type="project" value="UniProtKB-SubCell"/>
</dbReference>
<evidence type="ECO:0000256" key="4">
    <source>
        <dbReference type="ARBA" id="ARBA00022989"/>
    </source>
</evidence>
<dbReference type="SMART" id="SM00014">
    <property type="entry name" value="acidPPc"/>
    <property type="match status" value="1"/>
</dbReference>
<accession>A0A940DGZ4</accession>
<dbReference type="Proteomes" id="UP000727857">
    <property type="component" value="Unassembled WGS sequence"/>
</dbReference>
<evidence type="ECO:0000256" key="3">
    <source>
        <dbReference type="ARBA" id="ARBA00022692"/>
    </source>
</evidence>
<dbReference type="SUPFAM" id="SSF48317">
    <property type="entry name" value="Acid phosphatase/Vanadium-dependent haloperoxidase"/>
    <property type="match status" value="1"/>
</dbReference>
<keyword evidence="4 6" id="KW-1133">Transmembrane helix</keyword>
<evidence type="ECO:0000256" key="6">
    <source>
        <dbReference type="SAM" id="Phobius"/>
    </source>
</evidence>
<dbReference type="Pfam" id="PF01569">
    <property type="entry name" value="PAP2"/>
    <property type="match status" value="1"/>
</dbReference>
<feature type="transmembrane region" description="Helical" evidence="6">
    <location>
        <begin position="49"/>
        <end position="69"/>
    </location>
</feature>
<dbReference type="EMBL" id="JADINF010000067">
    <property type="protein sequence ID" value="MBO8423932.1"/>
    <property type="molecule type" value="Genomic_DNA"/>
</dbReference>
<feature type="transmembrane region" description="Helical" evidence="6">
    <location>
        <begin position="145"/>
        <end position="169"/>
    </location>
</feature>
<comment type="subcellular location">
    <subcellularLocation>
        <location evidence="1">Membrane</location>
        <topology evidence="1">Multi-pass membrane protein</topology>
    </subcellularLocation>
</comment>
<evidence type="ECO:0000313" key="9">
    <source>
        <dbReference type="Proteomes" id="UP000727857"/>
    </source>
</evidence>
<dbReference type="CDD" id="cd01610">
    <property type="entry name" value="PAP2_like"/>
    <property type="match status" value="1"/>
</dbReference>
<evidence type="ECO:0000313" key="8">
    <source>
        <dbReference type="EMBL" id="MBO8423932.1"/>
    </source>
</evidence>
<feature type="transmembrane region" description="Helical" evidence="6">
    <location>
        <begin position="291"/>
        <end position="309"/>
    </location>
</feature>
<feature type="domain" description="Phosphatidic acid phosphatase type 2/haloperoxidase" evidence="7">
    <location>
        <begin position="147"/>
        <end position="306"/>
    </location>
</feature>
<dbReference type="AlphaFoldDB" id="A0A940DGZ4"/>
<keyword evidence="5 6" id="KW-0472">Membrane</keyword>
<reference evidence="8" key="1">
    <citation type="submission" date="2020-10" db="EMBL/GenBank/DDBJ databases">
        <authorList>
            <person name="Gilroy R."/>
        </authorList>
    </citation>
    <scope>NUCLEOTIDE SEQUENCE</scope>
    <source>
        <strain evidence="8">517</strain>
    </source>
</reference>
<feature type="transmembrane region" description="Helical" evidence="6">
    <location>
        <begin position="115"/>
        <end position="133"/>
    </location>
</feature>
<keyword evidence="3 6" id="KW-0812">Transmembrane</keyword>
<organism evidence="8 9">
    <name type="scientific">Candidatus Stercoripulliclostridium pullicola</name>
    <dbReference type="NCBI Taxonomy" id="2840953"/>
    <lineage>
        <taxon>Bacteria</taxon>
        <taxon>Bacillati</taxon>
        <taxon>Bacillota</taxon>
        <taxon>Clostridia</taxon>
        <taxon>Eubacteriales</taxon>
        <taxon>Candidatus Stercoripulliclostridium</taxon>
    </lineage>
</organism>
<name>A0A940DGZ4_9FIRM</name>
<dbReference type="GO" id="GO:0006644">
    <property type="term" value="P:phospholipid metabolic process"/>
    <property type="evidence" value="ECO:0007669"/>
    <property type="project" value="InterPro"/>
</dbReference>
<dbReference type="Gene3D" id="1.20.144.10">
    <property type="entry name" value="Phosphatidic acid phosphatase type 2/haloperoxidase"/>
    <property type="match status" value="1"/>
</dbReference>
<sequence>MMKITKRGWIEIAACFGAFAVIAVIAAFYDLEINKALYGPDCPYAQFFANLGEMPSYFAPPVIGAILFFQKFGKSRKLDIAVKVVGAGTVFIGYTVAIGVWFIDNLFREDLQYKWMYAVFFAAIMTVLTLTAFSKIPDKVMKKLFWFALFLLIVAALGNVIVQIMKVIWSRQRFRTMTPGNPSYPEALTAIYPGYNYDGFTPWYIPTAIVDQPIRTEEYVNLFKNVDSDAFKSFPSGHTAAASASFGLVILPDLFPEFRKRSWMFWVFPAIYTGLVGISRIVAAAHYLSDTLFGFYAGFTVAALARWIMVSKVKFYKPEENTEYLISPPQGIVVLEDRPIAEEAESAAE</sequence>
<dbReference type="InterPro" id="IPR000326">
    <property type="entry name" value="PAP2/HPO"/>
</dbReference>
<evidence type="ECO:0000256" key="5">
    <source>
        <dbReference type="ARBA" id="ARBA00023136"/>
    </source>
</evidence>
<feature type="transmembrane region" description="Helical" evidence="6">
    <location>
        <begin position="81"/>
        <end position="103"/>
    </location>
</feature>
<feature type="transmembrane region" description="Helical" evidence="6">
    <location>
        <begin position="12"/>
        <end position="29"/>
    </location>
</feature>
<protein>
    <submittedName>
        <fullName evidence="8">Phosphatase PAP2 family protein</fullName>
    </submittedName>
</protein>
<evidence type="ECO:0000256" key="2">
    <source>
        <dbReference type="ARBA" id="ARBA00008816"/>
    </source>
</evidence>
<feature type="transmembrane region" description="Helical" evidence="6">
    <location>
        <begin position="263"/>
        <end position="285"/>
    </location>
</feature>
<evidence type="ECO:0000259" key="7">
    <source>
        <dbReference type="SMART" id="SM00014"/>
    </source>
</evidence>
<comment type="caution">
    <text evidence="8">The sequence shown here is derived from an EMBL/GenBank/DDBJ whole genome shotgun (WGS) entry which is preliminary data.</text>
</comment>
<gene>
    <name evidence="8" type="ORF">IAB16_02780</name>
</gene>
<comment type="similarity">
    <text evidence="2">Belongs to the PA-phosphatase related phosphoesterase family.</text>
</comment>
<proteinExistence type="inferred from homology"/>
<dbReference type="InterPro" id="IPR036938">
    <property type="entry name" value="PAP2/HPO_sf"/>
</dbReference>